<dbReference type="STRING" id="137246.A0A401SSH2"/>
<evidence type="ECO:0000313" key="8">
    <source>
        <dbReference type="EMBL" id="GCC33340.1"/>
    </source>
</evidence>
<dbReference type="FunFam" id="4.10.280.10:FF:000036">
    <property type="entry name" value="Transcription factor AP-4"/>
    <property type="match status" value="1"/>
</dbReference>
<dbReference type="Proteomes" id="UP000287033">
    <property type="component" value="Unassembled WGS sequence"/>
</dbReference>
<evidence type="ECO:0000313" key="9">
    <source>
        <dbReference type="Proteomes" id="UP000287033"/>
    </source>
</evidence>
<proteinExistence type="predicted"/>
<dbReference type="PANTHER" id="PTHR15741:SF27">
    <property type="entry name" value="TRANSCRIPTION FACTOR AP-4"/>
    <property type="match status" value="1"/>
</dbReference>
<evidence type="ECO:0000256" key="3">
    <source>
        <dbReference type="ARBA" id="ARBA00023125"/>
    </source>
</evidence>
<dbReference type="EMBL" id="BEZZ01000509">
    <property type="protein sequence ID" value="GCC33340.1"/>
    <property type="molecule type" value="Genomic_DNA"/>
</dbReference>
<dbReference type="CDD" id="cd11419">
    <property type="entry name" value="bHLHzip_TFAP4"/>
    <property type="match status" value="1"/>
</dbReference>
<evidence type="ECO:0000256" key="5">
    <source>
        <dbReference type="ARBA" id="ARBA00023242"/>
    </source>
</evidence>
<dbReference type="OMA" id="MAYYAGQ"/>
<dbReference type="OrthoDB" id="10029128at2759"/>
<dbReference type="SUPFAM" id="SSF47459">
    <property type="entry name" value="HLH, helix-loop-helix DNA-binding domain"/>
    <property type="match status" value="1"/>
</dbReference>
<dbReference type="GO" id="GO:0000978">
    <property type="term" value="F:RNA polymerase II cis-regulatory region sequence-specific DNA binding"/>
    <property type="evidence" value="ECO:0007669"/>
    <property type="project" value="TreeGrafter"/>
</dbReference>
<evidence type="ECO:0000256" key="6">
    <source>
        <dbReference type="SAM" id="MobiDB-lite"/>
    </source>
</evidence>
<keyword evidence="5" id="KW-0539">Nucleus</keyword>
<keyword evidence="3" id="KW-0238">DNA-binding</keyword>
<dbReference type="SMART" id="SM00353">
    <property type="entry name" value="HLH"/>
    <property type="match status" value="1"/>
</dbReference>
<keyword evidence="9" id="KW-1185">Reference proteome</keyword>
<organism evidence="8 9">
    <name type="scientific">Chiloscyllium punctatum</name>
    <name type="common">Brownbanded bambooshark</name>
    <name type="synonym">Hemiscyllium punctatum</name>
    <dbReference type="NCBI Taxonomy" id="137246"/>
    <lineage>
        <taxon>Eukaryota</taxon>
        <taxon>Metazoa</taxon>
        <taxon>Chordata</taxon>
        <taxon>Craniata</taxon>
        <taxon>Vertebrata</taxon>
        <taxon>Chondrichthyes</taxon>
        <taxon>Elasmobranchii</taxon>
        <taxon>Galeomorphii</taxon>
        <taxon>Galeoidea</taxon>
        <taxon>Orectolobiformes</taxon>
        <taxon>Hemiscylliidae</taxon>
        <taxon>Chiloscyllium</taxon>
    </lineage>
</organism>
<gene>
    <name evidence="8" type="ORF">chiPu_0011809</name>
</gene>
<keyword evidence="4" id="KW-0804">Transcription</keyword>
<feature type="region of interest" description="Disordered" evidence="6">
    <location>
        <begin position="200"/>
        <end position="223"/>
    </location>
</feature>
<feature type="region of interest" description="Disordered" evidence="6">
    <location>
        <begin position="113"/>
        <end position="139"/>
    </location>
</feature>
<dbReference type="InterPro" id="IPR011598">
    <property type="entry name" value="bHLH_dom"/>
</dbReference>
<keyword evidence="2" id="KW-0805">Transcription regulation</keyword>
<sequence length="364" mass="40671">MAYYAGQKTLQEFRKAEKEVIGGLCSLSNIALTPESQRDHDRRIRREIANSNERRRMQSINAGFQSLKVLLPHTDGEKLSKAAILQQTAEYIFALEEDKTRLVQQNAHLKRLVQEYSGSSPKRKRGDESDEGIGSPDSADEELAELRQHLEKERLIRITLEEKVKALESQLQPGMLKEILHQAQLQQEHDVLLERRRQLVEEQQRSSNTAAQLSVAHSPPAPTQHPTVIVPAPLPPSVLQVNVVTMAPSSVISTVSTSKQNLDTIVQAIQHIEATEQGIKEEPVRVEKEISAFLNLDRMQEGVKEEQEWHGLVAASPLIIKSSFGDAQSESQDADGRQMLAMLRRPKVEVEPVPSVLVPGTGIL</sequence>
<protein>
    <recommendedName>
        <fullName evidence="7">BHLH domain-containing protein</fullName>
    </recommendedName>
</protein>
<dbReference type="InterPro" id="IPR052207">
    <property type="entry name" value="Max-like/E-box_TFs"/>
</dbReference>
<accession>A0A401SSH2</accession>
<dbReference type="Gene3D" id="4.10.280.10">
    <property type="entry name" value="Helix-loop-helix DNA-binding domain"/>
    <property type="match status" value="1"/>
</dbReference>
<evidence type="ECO:0000256" key="4">
    <source>
        <dbReference type="ARBA" id="ARBA00023163"/>
    </source>
</evidence>
<dbReference type="GO" id="GO:0046983">
    <property type="term" value="F:protein dimerization activity"/>
    <property type="evidence" value="ECO:0007669"/>
    <property type="project" value="InterPro"/>
</dbReference>
<dbReference type="AlphaFoldDB" id="A0A401SSH2"/>
<evidence type="ECO:0000256" key="2">
    <source>
        <dbReference type="ARBA" id="ARBA00023015"/>
    </source>
</evidence>
<name>A0A401SSH2_CHIPU</name>
<comment type="subcellular location">
    <subcellularLocation>
        <location evidence="1">Nucleus</location>
    </subcellularLocation>
</comment>
<feature type="domain" description="BHLH" evidence="7">
    <location>
        <begin position="44"/>
        <end position="95"/>
    </location>
</feature>
<reference evidence="8 9" key="1">
    <citation type="journal article" date="2018" name="Nat. Ecol. Evol.">
        <title>Shark genomes provide insights into elasmobranch evolution and the origin of vertebrates.</title>
        <authorList>
            <person name="Hara Y"/>
            <person name="Yamaguchi K"/>
            <person name="Onimaru K"/>
            <person name="Kadota M"/>
            <person name="Koyanagi M"/>
            <person name="Keeley SD"/>
            <person name="Tatsumi K"/>
            <person name="Tanaka K"/>
            <person name="Motone F"/>
            <person name="Kageyama Y"/>
            <person name="Nozu R"/>
            <person name="Adachi N"/>
            <person name="Nishimura O"/>
            <person name="Nakagawa R"/>
            <person name="Tanegashima C"/>
            <person name="Kiyatake I"/>
            <person name="Matsumoto R"/>
            <person name="Murakumo K"/>
            <person name="Nishida K"/>
            <person name="Terakita A"/>
            <person name="Kuratani S"/>
            <person name="Sato K"/>
            <person name="Hyodo S Kuraku.S."/>
        </authorList>
    </citation>
    <scope>NUCLEOTIDE SEQUENCE [LARGE SCALE GENOMIC DNA]</scope>
</reference>
<dbReference type="PROSITE" id="PS50888">
    <property type="entry name" value="BHLH"/>
    <property type="match status" value="1"/>
</dbReference>
<dbReference type="GO" id="GO:0005634">
    <property type="term" value="C:nucleus"/>
    <property type="evidence" value="ECO:0007669"/>
    <property type="project" value="UniProtKB-SubCell"/>
</dbReference>
<dbReference type="Pfam" id="PF00010">
    <property type="entry name" value="HLH"/>
    <property type="match status" value="1"/>
</dbReference>
<dbReference type="PANTHER" id="PTHR15741">
    <property type="entry name" value="BASIC HELIX-LOOP-HELIX ZIP TRANSCRIPTION FACTOR"/>
    <property type="match status" value="1"/>
</dbReference>
<evidence type="ECO:0000256" key="1">
    <source>
        <dbReference type="ARBA" id="ARBA00004123"/>
    </source>
</evidence>
<dbReference type="GO" id="GO:0000981">
    <property type="term" value="F:DNA-binding transcription factor activity, RNA polymerase II-specific"/>
    <property type="evidence" value="ECO:0007669"/>
    <property type="project" value="TreeGrafter"/>
</dbReference>
<comment type="caution">
    <text evidence="8">The sequence shown here is derived from an EMBL/GenBank/DDBJ whole genome shotgun (WGS) entry which is preliminary data.</text>
</comment>
<dbReference type="InterPro" id="IPR036638">
    <property type="entry name" value="HLH_DNA-bd_sf"/>
</dbReference>
<evidence type="ECO:0000259" key="7">
    <source>
        <dbReference type="PROSITE" id="PS50888"/>
    </source>
</evidence>